<feature type="compositionally biased region" description="Basic residues" evidence="3">
    <location>
        <begin position="102"/>
        <end position="126"/>
    </location>
</feature>
<feature type="chain" id="PRO_5041989541" description="Chitinase" evidence="4">
    <location>
        <begin position="16"/>
        <end position="711"/>
    </location>
</feature>
<dbReference type="Pfam" id="PF00187">
    <property type="entry name" value="Chitin_bind_1"/>
    <property type="match status" value="1"/>
</dbReference>
<evidence type="ECO:0000256" key="4">
    <source>
        <dbReference type="SAM" id="SignalP"/>
    </source>
</evidence>
<dbReference type="Proteomes" id="UP001210925">
    <property type="component" value="Unassembled WGS sequence"/>
</dbReference>
<comment type="caution">
    <text evidence="7">The sequence shown here is derived from an EMBL/GenBank/DDBJ whole genome shotgun (WGS) entry which is preliminary data.</text>
</comment>
<dbReference type="SMART" id="SM00270">
    <property type="entry name" value="ChtBD1"/>
    <property type="match status" value="1"/>
</dbReference>
<dbReference type="InterPro" id="IPR001002">
    <property type="entry name" value="Chitin-bd_1"/>
</dbReference>
<dbReference type="CDD" id="cd11618">
    <property type="entry name" value="ChtBD1_1"/>
    <property type="match status" value="1"/>
</dbReference>
<reference evidence="7" key="1">
    <citation type="submission" date="2020-05" db="EMBL/GenBank/DDBJ databases">
        <title>Phylogenomic resolution of chytrid fungi.</title>
        <authorList>
            <person name="Stajich J.E."/>
            <person name="Amses K."/>
            <person name="Simmons R."/>
            <person name="Seto K."/>
            <person name="Myers J."/>
            <person name="Bonds A."/>
            <person name="Quandt C.A."/>
            <person name="Barry K."/>
            <person name="Liu P."/>
            <person name="Grigoriev I."/>
            <person name="Longcore J.E."/>
            <person name="James T.Y."/>
        </authorList>
    </citation>
    <scope>NUCLEOTIDE SEQUENCE</scope>
    <source>
        <strain evidence="7">PLAUS21</strain>
    </source>
</reference>
<dbReference type="InterPro" id="IPR036397">
    <property type="entry name" value="RNaseH_sf"/>
</dbReference>
<comment type="caution">
    <text evidence="2">Lacks conserved residue(s) required for the propagation of feature annotation.</text>
</comment>
<dbReference type="CDD" id="cd06543">
    <property type="entry name" value="GH18_PF-ChiA-like"/>
    <property type="match status" value="1"/>
</dbReference>
<evidence type="ECO:0000256" key="2">
    <source>
        <dbReference type="PROSITE-ProRule" id="PRU00261"/>
    </source>
</evidence>
<gene>
    <name evidence="7" type="ORF">HK103_004088</name>
</gene>
<dbReference type="PANTHER" id="PTHR42976:SF1">
    <property type="entry name" value="GH18 DOMAIN-CONTAINING PROTEIN-RELATED"/>
    <property type="match status" value="1"/>
</dbReference>
<dbReference type="Gene3D" id="3.30.420.10">
    <property type="entry name" value="Ribonuclease H-like superfamily/Ribonuclease H"/>
    <property type="match status" value="1"/>
</dbReference>
<dbReference type="InterPro" id="IPR001223">
    <property type="entry name" value="Glyco_hydro18_cat"/>
</dbReference>
<dbReference type="EMBL" id="JADGKB010000031">
    <property type="protein sequence ID" value="KAJ3258095.1"/>
    <property type="molecule type" value="Genomic_DNA"/>
</dbReference>
<feature type="disulfide bond" evidence="2">
    <location>
        <begin position="39"/>
        <end position="53"/>
    </location>
</feature>
<evidence type="ECO:0000256" key="1">
    <source>
        <dbReference type="ARBA" id="ARBA00022669"/>
    </source>
</evidence>
<feature type="region of interest" description="Disordered" evidence="3">
    <location>
        <begin position="72"/>
        <end position="148"/>
    </location>
</feature>
<evidence type="ECO:0000313" key="8">
    <source>
        <dbReference type="Proteomes" id="UP001210925"/>
    </source>
</evidence>
<evidence type="ECO:0000259" key="6">
    <source>
        <dbReference type="PROSITE" id="PS51910"/>
    </source>
</evidence>
<evidence type="ECO:0000313" key="7">
    <source>
        <dbReference type="EMBL" id="KAJ3258095.1"/>
    </source>
</evidence>
<dbReference type="InterPro" id="IPR052750">
    <property type="entry name" value="GH18_Chitinase"/>
</dbReference>
<keyword evidence="8" id="KW-1185">Reference proteome</keyword>
<dbReference type="GO" id="GO:0008061">
    <property type="term" value="F:chitin binding"/>
    <property type="evidence" value="ECO:0007669"/>
    <property type="project" value="UniProtKB-UniRule"/>
</dbReference>
<dbReference type="Pfam" id="PF13358">
    <property type="entry name" value="DDE_3"/>
    <property type="match status" value="1"/>
</dbReference>
<evidence type="ECO:0008006" key="9">
    <source>
        <dbReference type="Google" id="ProtNLM"/>
    </source>
</evidence>
<name>A0AAD5UHA1_9FUNG</name>
<proteinExistence type="predicted"/>
<dbReference type="Gene3D" id="3.30.60.10">
    <property type="entry name" value="Endochitinase-like"/>
    <property type="match status" value="1"/>
</dbReference>
<feature type="signal peptide" evidence="4">
    <location>
        <begin position="1"/>
        <end position="15"/>
    </location>
</feature>
<sequence>MKVLALALVASLVAAQFGDPQYGQYGNCGNGLKCWPSFCCSQYGWCGSTPDFCGTGCQPLYGRCDGVPIPKPPTHTTKQTLPKSTTKAAVKKTTHPGPKPTSKPRPKPTSKPGPKPRPKPTSKPRPKPTSSKPAPRSTKPATKTSVKMTTTKIIPHTTSTPTPTFVPPTPGQMFSPYCDILMYPTIDIASIQQTIGLNHFTLAFIGSDAFGNPAWGNQVVLDKSNLYFIDQINAVRAAGGDVTIGFGGANIVELAVITSDPVQLAAKYQLVIDLYQAKSIDFDIEGDVVTNAPANDVRSQAIKILKQNNPDLKVSATLPCTPFGLIASGIQVLTSAAKYGAHYDVLNCMAFDFGSYYAPQGMTQMASYAIQAAKAIYSQGQAAGLSNYKAGVTIMIGNDDVQGEVFSLANGAQLLQFAQQNPWLGLVSFWSLNRDNGNFGPLWASSGISQTQYEFSKMFNTLNSGSVHLFENVFEPVTTRYQERPTRTTGIAAKVTTILDNLKKLHSSKKADHSTRDAKTKNYYRVDGTFNRSNFVQCVKDLAINCKKIRGFPGYNSIWIMDGAKIHTHPDVVNMLRSSGIIVIFLPAYCPFYNPIEFLFGMMKNDFRKYYTEGKNIALDSFINRIFDKYAYYDFSRIFRKCGYETSCQFNPGCAEILCDEFFAEDDDQPIPDMSINRENETPELTTVQIALDNEAQSTQDDVHSLTDFKD</sequence>
<dbReference type="PROSITE" id="PS00026">
    <property type="entry name" value="CHIT_BIND_I_1"/>
    <property type="match status" value="1"/>
</dbReference>
<keyword evidence="4" id="KW-0732">Signal</keyword>
<feature type="domain" description="Chitin-binding type-1" evidence="5">
    <location>
        <begin position="25"/>
        <end position="66"/>
    </location>
</feature>
<feature type="disulfide bond" evidence="2">
    <location>
        <begin position="34"/>
        <end position="46"/>
    </location>
</feature>
<dbReference type="SUPFAM" id="SSF57016">
    <property type="entry name" value="Plant lectins/antimicrobial peptides"/>
    <property type="match status" value="1"/>
</dbReference>
<dbReference type="InterPro" id="IPR036861">
    <property type="entry name" value="Endochitinase-like_sf"/>
</dbReference>
<dbReference type="PANTHER" id="PTHR42976">
    <property type="entry name" value="BIFUNCTIONAL CHITINASE/LYSOZYME-RELATED"/>
    <property type="match status" value="1"/>
</dbReference>
<keyword evidence="2" id="KW-1015">Disulfide bond</keyword>
<accession>A0AAD5UHA1</accession>
<evidence type="ECO:0000259" key="5">
    <source>
        <dbReference type="PROSITE" id="PS50941"/>
    </source>
</evidence>
<feature type="domain" description="GH18" evidence="6">
    <location>
        <begin position="151"/>
        <end position="453"/>
    </location>
</feature>
<keyword evidence="1 2" id="KW-0147">Chitin-binding</keyword>
<protein>
    <recommendedName>
        <fullName evidence="9">Chitinase</fullName>
    </recommendedName>
</protein>
<dbReference type="AlphaFoldDB" id="A0AAD5UHA1"/>
<dbReference type="GO" id="GO:0003676">
    <property type="term" value="F:nucleic acid binding"/>
    <property type="evidence" value="ECO:0007669"/>
    <property type="project" value="InterPro"/>
</dbReference>
<dbReference type="SUPFAM" id="SSF51445">
    <property type="entry name" value="(Trans)glycosidases"/>
    <property type="match status" value="1"/>
</dbReference>
<dbReference type="PROSITE" id="PS50941">
    <property type="entry name" value="CHIT_BIND_I_2"/>
    <property type="match status" value="1"/>
</dbReference>
<organism evidence="7 8">
    <name type="scientific">Boothiomyces macroporosus</name>
    <dbReference type="NCBI Taxonomy" id="261099"/>
    <lineage>
        <taxon>Eukaryota</taxon>
        <taxon>Fungi</taxon>
        <taxon>Fungi incertae sedis</taxon>
        <taxon>Chytridiomycota</taxon>
        <taxon>Chytridiomycota incertae sedis</taxon>
        <taxon>Chytridiomycetes</taxon>
        <taxon>Rhizophydiales</taxon>
        <taxon>Terramycetaceae</taxon>
        <taxon>Boothiomyces</taxon>
    </lineage>
</organism>
<dbReference type="PROSITE" id="PS51910">
    <property type="entry name" value="GH18_2"/>
    <property type="match status" value="1"/>
</dbReference>
<dbReference type="Gene3D" id="3.20.20.80">
    <property type="entry name" value="Glycosidases"/>
    <property type="match status" value="1"/>
</dbReference>
<dbReference type="InterPro" id="IPR017853">
    <property type="entry name" value="GH"/>
</dbReference>
<evidence type="ECO:0000256" key="3">
    <source>
        <dbReference type="SAM" id="MobiDB-lite"/>
    </source>
</evidence>
<dbReference type="InterPro" id="IPR018371">
    <property type="entry name" value="Chitin-binding_1_CS"/>
</dbReference>
<feature type="compositionally biased region" description="Low complexity" evidence="3">
    <location>
        <begin position="128"/>
        <end position="141"/>
    </location>
</feature>
<dbReference type="GO" id="GO:0005975">
    <property type="term" value="P:carbohydrate metabolic process"/>
    <property type="evidence" value="ECO:0007669"/>
    <property type="project" value="InterPro"/>
</dbReference>
<dbReference type="InterPro" id="IPR038717">
    <property type="entry name" value="Tc1-like_DDE_dom"/>
</dbReference>